<proteinExistence type="predicted"/>
<dbReference type="Proteomes" id="UP001238603">
    <property type="component" value="Unassembled WGS sequence"/>
</dbReference>
<dbReference type="EMBL" id="JASVDS010000001">
    <property type="protein sequence ID" value="MDL5030964.1"/>
    <property type="molecule type" value="Genomic_DNA"/>
</dbReference>
<reference evidence="1 2" key="1">
    <citation type="submission" date="2023-06" db="EMBL/GenBank/DDBJ databases">
        <title>Pelomonas sp. APW6 16S ribosomal RNA gene genome sequencing and assembly.</title>
        <authorList>
            <person name="Woo H."/>
        </authorList>
    </citation>
    <scope>NUCLEOTIDE SEQUENCE [LARGE SCALE GENOMIC DNA]</scope>
    <source>
        <strain evidence="1 2">APW6</strain>
    </source>
</reference>
<name>A0ABT7LDL3_9BURK</name>
<gene>
    <name evidence="1" type="ORF">QRD43_03515</name>
</gene>
<accession>A0ABT7LDL3</accession>
<sequence length="430" mass="47325">MATASVRAPDITTKLFGGVFDVDGSGHYPGLELINFVVCCAEGTLPDTPKVHVHRAAHDFARQLITEQLDPARKASVLLNEHTAVAVGHLLRCLELEVPNAVKAKGWERTHFFPYTRSLVHWDARKGRQAGVDVQIERRYLRGAGAYAFAVLRRDPDQNRLRAMREGFDALYPRDRDSPLELLAATLRSKGRCDPEDAPSLDQVEAATEVRNDSWEELFRDGMRNILGHIGQPAVQRARAVMAWTSIWLALVQASRALALQGGAGMAIVVDCAGTHPQLRRAAQRCLKDIVGVVEQVSREEGERQGHLSGQQLGKIRAFFGNTAAAGGLLNSWKGRRHFTLKLSAIEALVLAAVPAGTELEFEKFMTQWLFERCGIVAGREGAARAGMLMAFDGTIFEENERRLADQMRAAGLLKVFSDATRMVSPGGRN</sequence>
<dbReference type="RefSeq" id="WP_285981085.1">
    <property type="nucleotide sequence ID" value="NZ_JASVDS010000001.1"/>
</dbReference>
<protein>
    <submittedName>
        <fullName evidence="1">Uncharacterized protein</fullName>
    </submittedName>
</protein>
<comment type="caution">
    <text evidence="1">The sequence shown here is derived from an EMBL/GenBank/DDBJ whole genome shotgun (WGS) entry which is preliminary data.</text>
</comment>
<evidence type="ECO:0000313" key="1">
    <source>
        <dbReference type="EMBL" id="MDL5030964.1"/>
    </source>
</evidence>
<evidence type="ECO:0000313" key="2">
    <source>
        <dbReference type="Proteomes" id="UP001238603"/>
    </source>
</evidence>
<organism evidence="1 2">
    <name type="scientific">Roseateles subflavus</name>
    <dbReference type="NCBI Taxonomy" id="3053353"/>
    <lineage>
        <taxon>Bacteria</taxon>
        <taxon>Pseudomonadati</taxon>
        <taxon>Pseudomonadota</taxon>
        <taxon>Betaproteobacteria</taxon>
        <taxon>Burkholderiales</taxon>
        <taxon>Sphaerotilaceae</taxon>
        <taxon>Roseateles</taxon>
    </lineage>
</organism>
<keyword evidence="2" id="KW-1185">Reference proteome</keyword>